<feature type="transmembrane region" description="Helical" evidence="1">
    <location>
        <begin position="20"/>
        <end position="37"/>
    </location>
</feature>
<feature type="transmembrane region" description="Helical" evidence="1">
    <location>
        <begin position="43"/>
        <end position="64"/>
    </location>
</feature>
<evidence type="ECO:0000313" key="2">
    <source>
        <dbReference type="EMBL" id="QBK88968.1"/>
    </source>
</evidence>
<keyword evidence="1" id="KW-1133">Transmembrane helix</keyword>
<keyword evidence="1" id="KW-0812">Transmembrane</keyword>
<proteinExistence type="predicted"/>
<reference evidence="2" key="1">
    <citation type="journal article" date="2019" name="MBio">
        <title>Virus Genomes from Deep Sea Sediments Expand the Ocean Megavirome and Support Independent Origins of Viral Gigantism.</title>
        <authorList>
            <person name="Backstrom D."/>
            <person name="Yutin N."/>
            <person name="Jorgensen S.L."/>
            <person name="Dharamshi J."/>
            <person name="Homa F."/>
            <person name="Zaremba-Niedwiedzka K."/>
            <person name="Spang A."/>
            <person name="Wolf Y.I."/>
            <person name="Koonin E.V."/>
            <person name="Ettema T.J."/>
        </authorList>
    </citation>
    <scope>NUCLEOTIDE SEQUENCE</scope>
</reference>
<evidence type="ECO:0000256" key="1">
    <source>
        <dbReference type="SAM" id="Phobius"/>
    </source>
</evidence>
<sequence length="85" mass="9699">MEKEKEEIKNNNNRTFIKIFKYVTQLIMVFLVAKYIPSKQLSLTEISIIAFTSAIVFAVLDMFYPSVSNLCINNLGSTIGFKTLL</sequence>
<name>A0A481Z0H1_9VIRU</name>
<keyword evidence="1" id="KW-0472">Membrane</keyword>
<protein>
    <submittedName>
        <fullName evidence="2">Uncharacterized protein</fullName>
    </submittedName>
</protein>
<organism evidence="2">
    <name type="scientific">Mimivirus LCMiAC02</name>
    <dbReference type="NCBI Taxonomy" id="2506609"/>
    <lineage>
        <taxon>Viruses</taxon>
        <taxon>Varidnaviria</taxon>
        <taxon>Bamfordvirae</taxon>
        <taxon>Nucleocytoviricota</taxon>
        <taxon>Megaviricetes</taxon>
        <taxon>Imitervirales</taxon>
        <taxon>Mimiviridae</taxon>
        <taxon>Klosneuvirinae</taxon>
    </lineage>
</organism>
<dbReference type="EMBL" id="MK500406">
    <property type="protein sequence ID" value="QBK88968.1"/>
    <property type="molecule type" value="Genomic_DNA"/>
</dbReference>
<accession>A0A481Z0H1</accession>
<gene>
    <name evidence="2" type="ORF">LCMiAC02_00610</name>
</gene>